<dbReference type="InterPro" id="IPR036770">
    <property type="entry name" value="Ankyrin_rpt-contain_sf"/>
</dbReference>
<protein>
    <submittedName>
        <fullName evidence="2">ANKR7 protein</fullName>
    </submittedName>
</protein>
<dbReference type="AlphaFoldDB" id="A0A7K8VGZ6"/>
<dbReference type="Gene3D" id="1.25.40.20">
    <property type="entry name" value="Ankyrin repeat-containing domain"/>
    <property type="match status" value="2"/>
</dbReference>
<dbReference type="PRINTS" id="PR01415">
    <property type="entry name" value="ANKYRIN"/>
</dbReference>
<dbReference type="PANTHER" id="PTHR24147:SF53">
    <property type="entry name" value="ANKYRIN REPEAT DOMAIN 26"/>
    <property type="match status" value="1"/>
</dbReference>
<dbReference type="PROSITE" id="PS50297">
    <property type="entry name" value="ANK_REP_REGION"/>
    <property type="match status" value="2"/>
</dbReference>
<dbReference type="PROSITE" id="PS50088">
    <property type="entry name" value="ANK_REPEAT"/>
    <property type="match status" value="2"/>
</dbReference>
<dbReference type="InterPro" id="IPR050657">
    <property type="entry name" value="Ankyrin_repeat_domain"/>
</dbReference>
<comment type="caution">
    <text evidence="2">The sequence shown here is derived from an EMBL/GenBank/DDBJ whole genome shotgun (WGS) entry which is preliminary data.</text>
</comment>
<dbReference type="Pfam" id="PF12796">
    <property type="entry name" value="Ank_2"/>
    <property type="match status" value="2"/>
</dbReference>
<evidence type="ECO:0000313" key="2">
    <source>
        <dbReference type="EMBL" id="NXF65894.1"/>
    </source>
</evidence>
<reference evidence="2 3" key="1">
    <citation type="submission" date="2019-09" db="EMBL/GenBank/DDBJ databases">
        <title>Bird 10,000 Genomes (B10K) Project - Family phase.</title>
        <authorList>
            <person name="Zhang G."/>
        </authorList>
    </citation>
    <scope>NUCLEOTIDE SEQUENCE [LARGE SCALE GENOMIC DNA]</scope>
    <source>
        <strain evidence="2">B10K-DU-001-07</strain>
        <tissue evidence="2">Muscle</tissue>
    </source>
</reference>
<organism evidence="2 3">
    <name type="scientific">Ciccaba nigrolineata</name>
    <dbReference type="NCBI Taxonomy" id="1118524"/>
    <lineage>
        <taxon>Eukaryota</taxon>
        <taxon>Metazoa</taxon>
        <taxon>Chordata</taxon>
        <taxon>Craniata</taxon>
        <taxon>Vertebrata</taxon>
        <taxon>Euteleostomi</taxon>
        <taxon>Archelosauria</taxon>
        <taxon>Archosauria</taxon>
        <taxon>Dinosauria</taxon>
        <taxon>Saurischia</taxon>
        <taxon>Theropoda</taxon>
        <taxon>Coelurosauria</taxon>
        <taxon>Aves</taxon>
        <taxon>Neognathae</taxon>
        <taxon>Neoaves</taxon>
        <taxon>Telluraves</taxon>
        <taxon>Strigiformes</taxon>
        <taxon>Strigidae</taxon>
        <taxon>Ciccaba</taxon>
    </lineage>
</organism>
<feature type="repeat" description="ANK" evidence="1">
    <location>
        <begin position="65"/>
        <end position="97"/>
    </location>
</feature>
<proteinExistence type="predicted"/>
<dbReference type="EMBL" id="VWZC01010373">
    <property type="protein sequence ID" value="NXF65894.1"/>
    <property type="molecule type" value="Genomic_DNA"/>
</dbReference>
<evidence type="ECO:0000313" key="3">
    <source>
        <dbReference type="Proteomes" id="UP000542434"/>
    </source>
</evidence>
<keyword evidence="3" id="KW-1185">Reference proteome</keyword>
<feature type="repeat" description="ANK" evidence="1">
    <location>
        <begin position="98"/>
        <end position="130"/>
    </location>
</feature>
<dbReference type="Proteomes" id="UP000542434">
    <property type="component" value="Unassembled WGS sequence"/>
</dbReference>
<dbReference type="SMART" id="SM00248">
    <property type="entry name" value="ANK"/>
    <property type="match status" value="3"/>
</dbReference>
<sequence>SRMPLHRACENNHADIQFLAGRKCHLNPRDNFQKTPLIKTVEHQHKDCVAILLEHGASPDLKGAGGNTALHLAVAIPSKSLVELLLEHKAHINAQNELGYTPLTLAITKHCEEMVEFLLQKGADVHARDK</sequence>
<name>A0A7K8VGZ6_9STRI</name>
<feature type="non-terminal residue" evidence="2">
    <location>
        <position position="1"/>
    </location>
</feature>
<accession>A0A7K8VGZ6</accession>
<dbReference type="InterPro" id="IPR002110">
    <property type="entry name" value="Ankyrin_rpt"/>
</dbReference>
<dbReference type="SUPFAM" id="SSF48403">
    <property type="entry name" value="Ankyrin repeat"/>
    <property type="match status" value="1"/>
</dbReference>
<evidence type="ECO:0000256" key="1">
    <source>
        <dbReference type="PROSITE-ProRule" id="PRU00023"/>
    </source>
</evidence>
<dbReference type="PANTHER" id="PTHR24147">
    <property type="entry name" value="ANKYRIN REPEAT DOMAIN 36-RELATED"/>
    <property type="match status" value="1"/>
</dbReference>
<gene>
    <name evidence="2" type="primary">Ankrd7</name>
    <name evidence="2" type="ORF">CICNIG_R07289</name>
</gene>
<feature type="non-terminal residue" evidence="2">
    <location>
        <position position="130"/>
    </location>
</feature>
<keyword evidence="1" id="KW-0040">ANK repeat</keyword>